<organism evidence="2 3">
    <name type="scientific">Oopsacas minuta</name>
    <dbReference type="NCBI Taxonomy" id="111878"/>
    <lineage>
        <taxon>Eukaryota</taxon>
        <taxon>Metazoa</taxon>
        <taxon>Porifera</taxon>
        <taxon>Hexactinellida</taxon>
        <taxon>Hexasterophora</taxon>
        <taxon>Lyssacinosida</taxon>
        <taxon>Leucopsacidae</taxon>
        <taxon>Oopsacas</taxon>
    </lineage>
</organism>
<evidence type="ECO:0000313" key="2">
    <source>
        <dbReference type="EMBL" id="KAI6661300.1"/>
    </source>
</evidence>
<keyword evidence="1" id="KW-0472">Membrane</keyword>
<feature type="transmembrane region" description="Helical" evidence="1">
    <location>
        <begin position="177"/>
        <end position="194"/>
    </location>
</feature>
<protein>
    <recommendedName>
        <fullName evidence="4">G-protein coupled receptors family 1 profile domain-containing protein</fullName>
    </recommendedName>
</protein>
<proteinExistence type="predicted"/>
<feature type="transmembrane region" description="Helical" evidence="1">
    <location>
        <begin position="6"/>
        <end position="31"/>
    </location>
</feature>
<comment type="caution">
    <text evidence="2">The sequence shown here is derived from an EMBL/GenBank/DDBJ whole genome shotgun (WGS) entry which is preliminary data.</text>
</comment>
<feature type="transmembrane region" description="Helical" evidence="1">
    <location>
        <begin position="258"/>
        <end position="278"/>
    </location>
</feature>
<feature type="transmembrane region" description="Helical" evidence="1">
    <location>
        <begin position="71"/>
        <end position="94"/>
    </location>
</feature>
<feature type="transmembrane region" description="Helical" evidence="1">
    <location>
        <begin position="141"/>
        <end position="165"/>
    </location>
</feature>
<keyword evidence="1" id="KW-0812">Transmembrane</keyword>
<evidence type="ECO:0000313" key="3">
    <source>
        <dbReference type="Proteomes" id="UP001165289"/>
    </source>
</evidence>
<sequence>MVQIQLICPIFFGIVFPVFTLVFIFWFVFLLQDVISRRAYYKSALRSFQESHDHYQQQEVYKAKTDYVKSIFLFNINILEWLAVTMSSTAFVYLNVSIGLICKRKIQFIHSGNTSLSNLTYNNCFKDEYSIFSNSLVYSNIYFMAYSVFLFSLTLIACLCNYLTARYSRKSWIKHNRIPYFITLIILVIIVTHLSTLVCALTLIVRIIHWIVSIIVLAIAIQQSRRLRMVLNWTIVDLEISKNNPRLLKMFKQRNKQLKMIFLVIWLGCFFILISFLIDTVEIGTQFLLQLITEEKINYNSFCTLQKNYIPIHIFEGFSILALLFTFFGLVFALMLYFICGFGTMLVVIWFRIRGKTGYKTHFPNPLRKPLVS</sequence>
<name>A0AAV7KKG7_9METZ</name>
<accession>A0AAV7KKG7</accession>
<evidence type="ECO:0008006" key="4">
    <source>
        <dbReference type="Google" id="ProtNLM"/>
    </source>
</evidence>
<reference evidence="2 3" key="1">
    <citation type="journal article" date="2023" name="BMC Biol.">
        <title>The compact genome of the sponge Oopsacas minuta (Hexactinellida) is lacking key metazoan core genes.</title>
        <authorList>
            <person name="Santini S."/>
            <person name="Schenkelaars Q."/>
            <person name="Jourda C."/>
            <person name="Duchesne M."/>
            <person name="Belahbib H."/>
            <person name="Rocher C."/>
            <person name="Selva M."/>
            <person name="Riesgo A."/>
            <person name="Vervoort M."/>
            <person name="Leys S.P."/>
            <person name="Kodjabachian L."/>
            <person name="Le Bivic A."/>
            <person name="Borchiellini C."/>
            <person name="Claverie J.M."/>
            <person name="Renard E."/>
        </authorList>
    </citation>
    <scope>NUCLEOTIDE SEQUENCE [LARGE SCALE GENOMIC DNA]</scope>
    <source>
        <strain evidence="2">SPO-2</strain>
    </source>
</reference>
<dbReference type="EMBL" id="JAKMXF010000015">
    <property type="protein sequence ID" value="KAI6661300.1"/>
    <property type="molecule type" value="Genomic_DNA"/>
</dbReference>
<keyword evidence="1" id="KW-1133">Transmembrane helix</keyword>
<evidence type="ECO:0000256" key="1">
    <source>
        <dbReference type="SAM" id="Phobius"/>
    </source>
</evidence>
<gene>
    <name evidence="2" type="ORF">LOD99_10025</name>
</gene>
<keyword evidence="3" id="KW-1185">Reference proteome</keyword>
<feature type="transmembrane region" description="Helical" evidence="1">
    <location>
        <begin position="318"/>
        <end position="351"/>
    </location>
</feature>
<feature type="transmembrane region" description="Helical" evidence="1">
    <location>
        <begin position="200"/>
        <end position="221"/>
    </location>
</feature>
<dbReference type="Proteomes" id="UP001165289">
    <property type="component" value="Unassembled WGS sequence"/>
</dbReference>
<dbReference type="AlphaFoldDB" id="A0AAV7KKG7"/>